<dbReference type="InterPro" id="IPR019546">
    <property type="entry name" value="TAT_signal_bac_arc"/>
</dbReference>
<dbReference type="PANTHER" id="PTHR43737">
    <property type="entry name" value="BLL7424 PROTEIN"/>
    <property type="match status" value="1"/>
</dbReference>
<reference evidence="1" key="1">
    <citation type="submission" date="2018-06" db="EMBL/GenBank/DDBJ databases">
        <authorList>
            <person name="Zhirakovskaya E."/>
        </authorList>
    </citation>
    <scope>NUCLEOTIDE SEQUENCE</scope>
</reference>
<accession>A0A3B1E8E6</accession>
<dbReference type="SUPFAM" id="SSF53649">
    <property type="entry name" value="Alkaline phosphatase-like"/>
    <property type="match status" value="1"/>
</dbReference>
<dbReference type="PROSITE" id="PS51318">
    <property type="entry name" value="TAT"/>
    <property type="match status" value="1"/>
</dbReference>
<proteinExistence type="predicted"/>
<dbReference type="InterPro" id="IPR006311">
    <property type="entry name" value="TAT_signal"/>
</dbReference>
<dbReference type="AlphaFoldDB" id="A0A3B1E8E6"/>
<dbReference type="InterPro" id="IPR010869">
    <property type="entry name" value="DUF1501"/>
</dbReference>
<sequence length="427" mass="46660">MTFSRHDDITINRRGGFSRRSFLRRVSATAAVAGTLSFRDLMSLQAAELRKQGRAMILLWMAGGPSHLDTFDPKPKHKNSGETKAIKTAVSGIQIAHNWTETAKVMKEIALIRSMTNKEGNHRRATYQMHTGYVPSGSIKHPSLGACIAKELADPNFDLPSVVSIGSTIGAGFLGVDYEPFNVDQPGALPRDVANPVSTDRFKRRDSLLKSLESDFSDRGGRVVVNNHKRLYKKASKLVLSPEVKAFSFDDEPQSLQKAYGNTTFGKGCLLARRLIEAGSTFVEVQSRNWDHHTDVFGRMKTMAGQVDPAMATLITDLKQRGMLEKTLVVWMGEFGRTPQVSARGGRNHYPRAFNALMAGGGVKGGQVIGSTNKEGTAVKNNPVTTPDLFTSICKSLKVNPAKENMSPLGRPMKIVDGGKVIKGLFS</sequence>
<protein>
    <recommendedName>
        <fullName evidence="2">DUF1501 domain-containing protein</fullName>
    </recommendedName>
</protein>
<evidence type="ECO:0008006" key="2">
    <source>
        <dbReference type="Google" id="ProtNLM"/>
    </source>
</evidence>
<dbReference type="NCBIfam" id="TIGR01409">
    <property type="entry name" value="TAT_signal_seq"/>
    <property type="match status" value="1"/>
</dbReference>
<gene>
    <name evidence="1" type="ORF">MNBD_PLANCTO02-335</name>
</gene>
<organism evidence="1">
    <name type="scientific">hydrothermal vent metagenome</name>
    <dbReference type="NCBI Taxonomy" id="652676"/>
    <lineage>
        <taxon>unclassified sequences</taxon>
        <taxon>metagenomes</taxon>
        <taxon>ecological metagenomes</taxon>
    </lineage>
</organism>
<dbReference type="PANTHER" id="PTHR43737:SF1">
    <property type="entry name" value="DUF1501 DOMAIN-CONTAINING PROTEIN"/>
    <property type="match status" value="1"/>
</dbReference>
<dbReference type="EMBL" id="UOGL01000520">
    <property type="protein sequence ID" value="VAX41207.1"/>
    <property type="molecule type" value="Genomic_DNA"/>
</dbReference>
<dbReference type="InterPro" id="IPR017850">
    <property type="entry name" value="Alkaline_phosphatase_core_sf"/>
</dbReference>
<name>A0A3B1E8E6_9ZZZZ</name>
<evidence type="ECO:0000313" key="1">
    <source>
        <dbReference type="EMBL" id="VAX41207.1"/>
    </source>
</evidence>
<dbReference type="Gene3D" id="3.40.720.10">
    <property type="entry name" value="Alkaline Phosphatase, subunit A"/>
    <property type="match status" value="1"/>
</dbReference>
<dbReference type="Pfam" id="PF07394">
    <property type="entry name" value="DUF1501"/>
    <property type="match status" value="1"/>
</dbReference>